<dbReference type="Pfam" id="PF25992">
    <property type="entry name" value="Ig_TM7SF3_N"/>
    <property type="match status" value="1"/>
</dbReference>
<keyword evidence="7" id="KW-0732">Signal</keyword>
<feature type="transmembrane region" description="Helical" evidence="6">
    <location>
        <begin position="338"/>
        <end position="359"/>
    </location>
</feature>
<dbReference type="AlphaFoldDB" id="A0AAV4A2Z9"/>
<feature type="domain" description="TM7S3/TM198-like" evidence="8">
    <location>
        <begin position="295"/>
        <end position="498"/>
    </location>
</feature>
<evidence type="ECO:0000313" key="9">
    <source>
        <dbReference type="EMBL" id="GFO01262.1"/>
    </source>
</evidence>
<dbReference type="PANTHER" id="PTHR15937">
    <property type="entry name" value="TRANSMEMBRANE 7 SUPERFAMILY MEMBER 3"/>
    <property type="match status" value="1"/>
</dbReference>
<dbReference type="EMBL" id="BLXT01003251">
    <property type="protein sequence ID" value="GFO01262.1"/>
    <property type="molecule type" value="Genomic_DNA"/>
</dbReference>
<evidence type="ECO:0000256" key="4">
    <source>
        <dbReference type="ARBA" id="ARBA00023136"/>
    </source>
</evidence>
<evidence type="ECO:0000256" key="6">
    <source>
        <dbReference type="SAM" id="Phobius"/>
    </source>
</evidence>
<dbReference type="InterPro" id="IPR042502">
    <property type="entry name" value="TM7SF3"/>
</dbReference>
<accession>A0AAV4A2Z9</accession>
<feature type="compositionally biased region" description="Low complexity" evidence="5">
    <location>
        <begin position="576"/>
        <end position="587"/>
    </location>
</feature>
<keyword evidence="10" id="KW-1185">Reference proteome</keyword>
<evidence type="ECO:0000256" key="7">
    <source>
        <dbReference type="SAM" id="SignalP"/>
    </source>
</evidence>
<evidence type="ECO:0000256" key="3">
    <source>
        <dbReference type="ARBA" id="ARBA00022989"/>
    </source>
</evidence>
<evidence type="ECO:0000256" key="5">
    <source>
        <dbReference type="SAM" id="MobiDB-lite"/>
    </source>
</evidence>
<reference evidence="9 10" key="1">
    <citation type="journal article" date="2021" name="Elife">
        <title>Chloroplast acquisition without the gene transfer in kleptoplastic sea slugs, Plakobranchus ocellatus.</title>
        <authorList>
            <person name="Maeda T."/>
            <person name="Takahashi S."/>
            <person name="Yoshida T."/>
            <person name="Shimamura S."/>
            <person name="Takaki Y."/>
            <person name="Nagai Y."/>
            <person name="Toyoda A."/>
            <person name="Suzuki Y."/>
            <person name="Arimoto A."/>
            <person name="Ishii H."/>
            <person name="Satoh N."/>
            <person name="Nishiyama T."/>
            <person name="Hasebe M."/>
            <person name="Maruyama T."/>
            <person name="Minagawa J."/>
            <person name="Obokata J."/>
            <person name="Shigenobu S."/>
        </authorList>
    </citation>
    <scope>NUCLEOTIDE SEQUENCE [LARGE SCALE GENOMIC DNA]</scope>
</reference>
<feature type="transmembrane region" description="Helical" evidence="6">
    <location>
        <begin position="289"/>
        <end position="307"/>
    </location>
</feature>
<keyword evidence="4 6" id="KW-0472">Membrane</keyword>
<comment type="subcellular location">
    <subcellularLocation>
        <location evidence="1">Membrane</location>
        <topology evidence="1">Multi-pass membrane protein</topology>
    </subcellularLocation>
</comment>
<protein>
    <submittedName>
        <fullName evidence="9">Transmembrane 7 superfamily member 3-like</fullName>
    </submittedName>
</protein>
<dbReference type="Pfam" id="PF13886">
    <property type="entry name" value="TM7S3_TM198"/>
    <property type="match status" value="1"/>
</dbReference>
<organism evidence="9 10">
    <name type="scientific">Plakobranchus ocellatus</name>
    <dbReference type="NCBI Taxonomy" id="259542"/>
    <lineage>
        <taxon>Eukaryota</taxon>
        <taxon>Metazoa</taxon>
        <taxon>Spiralia</taxon>
        <taxon>Lophotrochozoa</taxon>
        <taxon>Mollusca</taxon>
        <taxon>Gastropoda</taxon>
        <taxon>Heterobranchia</taxon>
        <taxon>Euthyneura</taxon>
        <taxon>Panpulmonata</taxon>
        <taxon>Sacoglossa</taxon>
        <taxon>Placobranchoidea</taxon>
        <taxon>Plakobranchidae</taxon>
        <taxon>Plakobranchus</taxon>
    </lineage>
</organism>
<feature type="transmembrane region" description="Helical" evidence="6">
    <location>
        <begin position="433"/>
        <end position="460"/>
    </location>
</feature>
<feature type="transmembrane region" description="Helical" evidence="6">
    <location>
        <begin position="480"/>
        <end position="499"/>
    </location>
</feature>
<evidence type="ECO:0000259" key="8">
    <source>
        <dbReference type="Pfam" id="PF13886"/>
    </source>
</evidence>
<sequence>MFKLAVPVVRLPLLVWCLFCFASFGECARYDIPVEKSQTIILPANETSSIATRGLAIQGARFVVIQAHSQRKVLSLSSTKNFEKDYTKSGTNAGLVTLLSVGQDDEVWYIKANSTGNTTVLVIVQLYTSEDPIPGGCNQIFNLELDPSIVLKNDKRYRTTVMFQWANLARPQGVPLPDCEDNLVGSNLVYDVYVYFMQQKDLEEDEFIRSVQRMLRPEDLVEHGTKIYSETDSPTSKSQVSVSSRKGQGVVYGVLVTRKDTGHSATYTSFVSYNCDFDGDTCSIDTSPLQIVGAIFFAIIGLFLLLLGHRYFKATQVVFGFIFCCLLTYILMSLAQTHDWVCLLVAVLLGAIGGGLWFALWHRFNFPTAQVFLMGLCSGYAVAAIIFFTPFGNVSWWSVTVNYALCFVCAALLFSVLLMAFPKLSSITSCSIVGATLVLWSVSIPLWASLEMIFLNAIYHQTEKSYCKVKVAYPINVLDIIIYALWPALTILGMGFQFFRERNSSGFSKPFEPMRAHVLHHPELAQPSGSRGNLYTDDEEDEEERYNVSDTHSNSLMVGASETSRLVPPNNSRNGSQSYRSFQSRQQPPAASYVNAKELNDKLNKII</sequence>
<name>A0AAV4A2Z9_9GAST</name>
<keyword evidence="3 6" id="KW-1133">Transmembrane helix</keyword>
<evidence type="ECO:0000256" key="2">
    <source>
        <dbReference type="ARBA" id="ARBA00022692"/>
    </source>
</evidence>
<evidence type="ECO:0000256" key="1">
    <source>
        <dbReference type="ARBA" id="ARBA00004141"/>
    </source>
</evidence>
<dbReference type="PANTHER" id="PTHR15937:SF3">
    <property type="entry name" value="TRANSMEMBRANE 7 SUPERFAMILY MEMBER 3"/>
    <property type="match status" value="1"/>
</dbReference>
<feature type="chain" id="PRO_5043528513" evidence="7">
    <location>
        <begin position="28"/>
        <end position="607"/>
    </location>
</feature>
<feature type="signal peptide" evidence="7">
    <location>
        <begin position="1"/>
        <end position="27"/>
    </location>
</feature>
<feature type="transmembrane region" description="Helical" evidence="6">
    <location>
        <begin position="314"/>
        <end position="332"/>
    </location>
</feature>
<dbReference type="InterPro" id="IPR025256">
    <property type="entry name" value="TM7S3/TM198-like_dom"/>
</dbReference>
<feature type="transmembrane region" description="Helical" evidence="6">
    <location>
        <begin position="401"/>
        <end position="421"/>
    </location>
</feature>
<feature type="transmembrane region" description="Helical" evidence="6">
    <location>
        <begin position="371"/>
        <end position="389"/>
    </location>
</feature>
<keyword evidence="2 6" id="KW-0812">Transmembrane</keyword>
<proteinExistence type="predicted"/>
<dbReference type="GO" id="GO:0043069">
    <property type="term" value="P:negative regulation of programmed cell death"/>
    <property type="evidence" value="ECO:0007669"/>
    <property type="project" value="TreeGrafter"/>
</dbReference>
<feature type="region of interest" description="Disordered" evidence="5">
    <location>
        <begin position="522"/>
        <end position="591"/>
    </location>
</feature>
<dbReference type="GO" id="GO:0005886">
    <property type="term" value="C:plasma membrane"/>
    <property type="evidence" value="ECO:0007669"/>
    <property type="project" value="TreeGrafter"/>
</dbReference>
<gene>
    <name evidence="9" type="ORF">PoB_002776700</name>
</gene>
<feature type="compositionally biased region" description="Polar residues" evidence="5">
    <location>
        <begin position="548"/>
        <end position="575"/>
    </location>
</feature>
<evidence type="ECO:0000313" key="10">
    <source>
        <dbReference type="Proteomes" id="UP000735302"/>
    </source>
</evidence>
<dbReference type="Proteomes" id="UP000735302">
    <property type="component" value="Unassembled WGS sequence"/>
</dbReference>
<comment type="caution">
    <text evidence="9">The sequence shown here is derived from an EMBL/GenBank/DDBJ whole genome shotgun (WGS) entry which is preliminary data.</text>
</comment>